<protein>
    <submittedName>
        <fullName evidence="1">Uncharacterized protein</fullName>
    </submittedName>
</protein>
<dbReference type="AlphaFoldDB" id="A0A0L0UVE1"/>
<comment type="caution">
    <text evidence="1">The sequence shown here is derived from an EMBL/GenBank/DDBJ whole genome shotgun (WGS) entry which is preliminary data.</text>
</comment>
<accession>A0A0L0UVE1</accession>
<name>A0A0L0UVE1_9BASI</name>
<dbReference type="EMBL" id="AJIL01000240">
    <property type="protein sequence ID" value="KNE90734.1"/>
    <property type="molecule type" value="Genomic_DNA"/>
</dbReference>
<keyword evidence="2" id="KW-1185">Reference proteome</keyword>
<reference evidence="2" key="1">
    <citation type="submission" date="2014-03" db="EMBL/GenBank/DDBJ databases">
        <title>The Genome Sequence of Puccinia striiformis f. sp. tritici PST-78.</title>
        <authorList>
            <consortium name="The Broad Institute Genome Sequencing Platform"/>
            <person name="Cuomo C."/>
            <person name="Hulbert S."/>
            <person name="Chen X."/>
            <person name="Walker B."/>
            <person name="Young S.K."/>
            <person name="Zeng Q."/>
            <person name="Gargeya S."/>
            <person name="Fitzgerald M."/>
            <person name="Haas B."/>
            <person name="Abouelleil A."/>
            <person name="Alvarado L."/>
            <person name="Arachchi H.M."/>
            <person name="Berlin A.M."/>
            <person name="Chapman S.B."/>
            <person name="Goldberg J."/>
            <person name="Griggs A."/>
            <person name="Gujja S."/>
            <person name="Hansen M."/>
            <person name="Howarth C."/>
            <person name="Imamovic A."/>
            <person name="Larimer J."/>
            <person name="McCowan C."/>
            <person name="Montmayeur A."/>
            <person name="Murphy C."/>
            <person name="Neiman D."/>
            <person name="Pearson M."/>
            <person name="Priest M."/>
            <person name="Roberts A."/>
            <person name="Saif S."/>
            <person name="Shea T."/>
            <person name="Sisk P."/>
            <person name="Sykes S."/>
            <person name="Wortman J."/>
            <person name="Nusbaum C."/>
            <person name="Birren B."/>
        </authorList>
    </citation>
    <scope>NUCLEOTIDE SEQUENCE [LARGE SCALE GENOMIC DNA]</scope>
    <source>
        <strain evidence="2">race PST-78</strain>
    </source>
</reference>
<sequence>MRLASILPEGLCDHNASLREYNRQLSQTRWPGHVQLTRWQSARVRIRWPHPILTRMRPSEPALLAAGRPAPTHASHASVPIESCIEIVSAGGRSGQFTQENTDT</sequence>
<gene>
    <name evidence="1" type="ORF">PSTG_15840</name>
</gene>
<evidence type="ECO:0000313" key="1">
    <source>
        <dbReference type="EMBL" id="KNE90734.1"/>
    </source>
</evidence>
<proteinExistence type="predicted"/>
<evidence type="ECO:0000313" key="2">
    <source>
        <dbReference type="Proteomes" id="UP000054564"/>
    </source>
</evidence>
<organism evidence="1 2">
    <name type="scientific">Puccinia striiformis f. sp. tritici PST-78</name>
    <dbReference type="NCBI Taxonomy" id="1165861"/>
    <lineage>
        <taxon>Eukaryota</taxon>
        <taxon>Fungi</taxon>
        <taxon>Dikarya</taxon>
        <taxon>Basidiomycota</taxon>
        <taxon>Pucciniomycotina</taxon>
        <taxon>Pucciniomycetes</taxon>
        <taxon>Pucciniales</taxon>
        <taxon>Pucciniaceae</taxon>
        <taxon>Puccinia</taxon>
    </lineage>
</organism>
<dbReference type="Proteomes" id="UP000054564">
    <property type="component" value="Unassembled WGS sequence"/>
</dbReference>